<dbReference type="Proteomes" id="UP000294933">
    <property type="component" value="Unassembled WGS sequence"/>
</dbReference>
<name>A0A4Y7PVD1_9AGAM</name>
<dbReference type="EMBL" id="ML170200">
    <property type="protein sequence ID" value="TDL19095.1"/>
    <property type="molecule type" value="Genomic_DNA"/>
</dbReference>
<dbReference type="VEuPathDB" id="FungiDB:BD410DRAFT_792517"/>
<accession>A0A4Y7PVD1</accession>
<keyword evidence="2" id="KW-1185">Reference proteome</keyword>
<evidence type="ECO:0000313" key="2">
    <source>
        <dbReference type="Proteomes" id="UP000294933"/>
    </source>
</evidence>
<dbReference type="AlphaFoldDB" id="A0A4Y7PVD1"/>
<evidence type="ECO:0000313" key="1">
    <source>
        <dbReference type="EMBL" id="TDL19095.1"/>
    </source>
</evidence>
<organism evidence="1 2">
    <name type="scientific">Rickenella mellea</name>
    <dbReference type="NCBI Taxonomy" id="50990"/>
    <lineage>
        <taxon>Eukaryota</taxon>
        <taxon>Fungi</taxon>
        <taxon>Dikarya</taxon>
        <taxon>Basidiomycota</taxon>
        <taxon>Agaricomycotina</taxon>
        <taxon>Agaricomycetes</taxon>
        <taxon>Hymenochaetales</taxon>
        <taxon>Rickenellaceae</taxon>
        <taxon>Rickenella</taxon>
    </lineage>
</organism>
<protein>
    <submittedName>
        <fullName evidence="1">Uncharacterized protein</fullName>
    </submittedName>
</protein>
<gene>
    <name evidence="1" type="ORF">BD410DRAFT_792517</name>
</gene>
<proteinExistence type="predicted"/>
<reference evidence="1 2" key="1">
    <citation type="submission" date="2018-06" db="EMBL/GenBank/DDBJ databases">
        <title>A transcriptomic atlas of mushroom development highlights an independent origin of complex multicellularity.</title>
        <authorList>
            <consortium name="DOE Joint Genome Institute"/>
            <person name="Krizsan K."/>
            <person name="Almasi E."/>
            <person name="Merenyi Z."/>
            <person name="Sahu N."/>
            <person name="Viragh M."/>
            <person name="Koszo T."/>
            <person name="Mondo S."/>
            <person name="Kiss B."/>
            <person name="Balint B."/>
            <person name="Kues U."/>
            <person name="Barry K."/>
            <person name="Hegedus J.C."/>
            <person name="Henrissat B."/>
            <person name="Johnson J."/>
            <person name="Lipzen A."/>
            <person name="Ohm R."/>
            <person name="Nagy I."/>
            <person name="Pangilinan J."/>
            <person name="Yan J."/>
            <person name="Xiong Y."/>
            <person name="Grigoriev I.V."/>
            <person name="Hibbett D.S."/>
            <person name="Nagy L.G."/>
        </authorList>
    </citation>
    <scope>NUCLEOTIDE SEQUENCE [LARGE SCALE GENOMIC DNA]</scope>
    <source>
        <strain evidence="1 2">SZMC22713</strain>
    </source>
</reference>
<sequence>MSRVPSALCSQVCRGMFRVRKQPSTPAPVDRPFSPSGFPSGNRIRFLFSLPER</sequence>